<dbReference type="InterPro" id="IPR035386">
    <property type="entry name" value="Arm-DNA-bind_5"/>
</dbReference>
<proteinExistence type="inferred from homology"/>
<organism evidence="8 9">
    <name type="scientific">Flectobacillus rivi</name>
    <dbReference type="NCBI Taxonomy" id="2984209"/>
    <lineage>
        <taxon>Bacteria</taxon>
        <taxon>Pseudomonadati</taxon>
        <taxon>Bacteroidota</taxon>
        <taxon>Cytophagia</taxon>
        <taxon>Cytophagales</taxon>
        <taxon>Flectobacillaceae</taxon>
        <taxon>Flectobacillus</taxon>
    </lineage>
</organism>
<dbReference type="SUPFAM" id="SSF56349">
    <property type="entry name" value="DNA breaking-rejoining enzymes"/>
    <property type="match status" value="1"/>
</dbReference>
<evidence type="ECO:0000256" key="5">
    <source>
        <dbReference type="PROSITE-ProRule" id="PRU01248"/>
    </source>
</evidence>
<reference evidence="8 9" key="1">
    <citation type="submission" date="2023-05" db="EMBL/GenBank/DDBJ databases">
        <title>Novel species of genus Flectobacillus isolated from stream in China.</title>
        <authorList>
            <person name="Lu H."/>
        </authorList>
    </citation>
    <scope>NUCLEOTIDE SEQUENCE [LARGE SCALE GENOMIC DNA]</scope>
    <source>
        <strain evidence="8 9">LFS242W</strain>
    </source>
</reference>
<dbReference type="Proteomes" id="UP001225761">
    <property type="component" value="Unassembled WGS sequence"/>
</dbReference>
<dbReference type="RefSeq" id="WP_283381487.1">
    <property type="nucleotide sequence ID" value="NZ_JASHIE010000005.1"/>
</dbReference>
<dbReference type="Pfam" id="PF13102">
    <property type="entry name" value="Phage_int_SAM_5"/>
    <property type="match status" value="1"/>
</dbReference>
<evidence type="ECO:0000256" key="3">
    <source>
        <dbReference type="ARBA" id="ARBA00023125"/>
    </source>
</evidence>
<evidence type="ECO:0000256" key="2">
    <source>
        <dbReference type="ARBA" id="ARBA00022908"/>
    </source>
</evidence>
<keyword evidence="4" id="KW-0233">DNA recombination</keyword>
<keyword evidence="9" id="KW-1185">Reference proteome</keyword>
<accession>A0ABT6Z0L8</accession>
<dbReference type="InterPro" id="IPR025269">
    <property type="entry name" value="SAM-like_dom"/>
</dbReference>
<dbReference type="PROSITE" id="PS51900">
    <property type="entry name" value="CB"/>
    <property type="match status" value="1"/>
</dbReference>
<dbReference type="Gene3D" id="1.10.150.130">
    <property type="match status" value="1"/>
</dbReference>
<evidence type="ECO:0000256" key="1">
    <source>
        <dbReference type="ARBA" id="ARBA00008857"/>
    </source>
</evidence>
<evidence type="ECO:0000259" key="6">
    <source>
        <dbReference type="PROSITE" id="PS51898"/>
    </source>
</evidence>
<dbReference type="PANTHER" id="PTHR30349">
    <property type="entry name" value="PHAGE INTEGRASE-RELATED"/>
    <property type="match status" value="1"/>
</dbReference>
<dbReference type="Pfam" id="PF17293">
    <property type="entry name" value="Arm-DNA-bind_5"/>
    <property type="match status" value="1"/>
</dbReference>
<dbReference type="PANTHER" id="PTHR30349:SF64">
    <property type="entry name" value="PROPHAGE INTEGRASE INTD-RELATED"/>
    <property type="match status" value="1"/>
</dbReference>
<dbReference type="PROSITE" id="PS51898">
    <property type="entry name" value="TYR_RECOMBINASE"/>
    <property type="match status" value="1"/>
</dbReference>
<evidence type="ECO:0000313" key="8">
    <source>
        <dbReference type="EMBL" id="MDI9874652.1"/>
    </source>
</evidence>
<dbReference type="InterPro" id="IPR010998">
    <property type="entry name" value="Integrase_recombinase_N"/>
</dbReference>
<name>A0ABT6Z0L8_9BACT</name>
<gene>
    <name evidence="8" type="ORF">QM481_08940</name>
</gene>
<comment type="similarity">
    <text evidence="1">Belongs to the 'phage' integrase family.</text>
</comment>
<dbReference type="InterPro" id="IPR050090">
    <property type="entry name" value="Tyrosine_recombinase_XerCD"/>
</dbReference>
<dbReference type="Gene3D" id="1.10.443.10">
    <property type="entry name" value="Intergrase catalytic core"/>
    <property type="match status" value="1"/>
</dbReference>
<dbReference type="InterPro" id="IPR002104">
    <property type="entry name" value="Integrase_catalytic"/>
</dbReference>
<dbReference type="InterPro" id="IPR011010">
    <property type="entry name" value="DNA_brk_join_enz"/>
</dbReference>
<dbReference type="InterPro" id="IPR013762">
    <property type="entry name" value="Integrase-like_cat_sf"/>
</dbReference>
<feature type="domain" description="Core-binding (CB)" evidence="7">
    <location>
        <begin position="100"/>
        <end position="193"/>
    </location>
</feature>
<dbReference type="InterPro" id="IPR044068">
    <property type="entry name" value="CB"/>
</dbReference>
<dbReference type="EMBL" id="JASHIE010000005">
    <property type="protein sequence ID" value="MDI9874652.1"/>
    <property type="molecule type" value="Genomic_DNA"/>
</dbReference>
<evidence type="ECO:0000256" key="4">
    <source>
        <dbReference type="ARBA" id="ARBA00023172"/>
    </source>
</evidence>
<evidence type="ECO:0000313" key="9">
    <source>
        <dbReference type="Proteomes" id="UP001225761"/>
    </source>
</evidence>
<feature type="domain" description="Tyr recombinase" evidence="6">
    <location>
        <begin position="214"/>
        <end position="380"/>
    </location>
</feature>
<keyword evidence="2" id="KW-0229">DNA integration</keyword>
<keyword evidence="3 5" id="KW-0238">DNA-binding</keyword>
<evidence type="ECO:0000259" key="7">
    <source>
        <dbReference type="PROSITE" id="PS51900"/>
    </source>
</evidence>
<comment type="caution">
    <text evidence="8">The sequence shown here is derived from an EMBL/GenBank/DDBJ whole genome shotgun (WGS) entry which is preliminary data.</text>
</comment>
<sequence length="383" mass="44591">MLYSIKFRLRSQNHNPHTKLTPIYVRLTVNGVTASDFFSGVRCNPENWLQKAQTIIGSSEELHEDRKALENVRTTLKSIINNLDIPDAFTVRKMYLEKDVPPPTLVQAFEKYIKDEKESYKGTDKELSEKTIQKWYYSRDHLKSFVGENYQIHEVKKGFEKKYYKHLLSGGKMSNNHAIRNISYLNTVLDYCIDEGFCEENKLSLKSFSRDPSKPILYLSEEQVEAIEKLKFSDKQFQSCVDLFLFSTYTSLDNNELLKLGKDNFESDCIKITRGKTRNKSLQIIPILPRARKMLEKYDYQLPTQPTYRINRALDVLEKMLSLPFNLTTKIGRKTAGMFFLTNKVPIEVVSRILGHKSIVTTQKHYADIMNKILIINSTKHLM</sequence>
<protein>
    <submittedName>
        <fullName evidence="8">Phage integrase SAM-like domain-containing protein</fullName>
    </submittedName>
</protein>